<dbReference type="PANTHER" id="PTHR44591">
    <property type="entry name" value="STRESS RESPONSE REGULATOR PROTEIN 1"/>
    <property type="match status" value="1"/>
</dbReference>
<dbReference type="EMBL" id="FRAU01000001">
    <property type="protein sequence ID" value="SHK12895.1"/>
    <property type="molecule type" value="Genomic_DNA"/>
</dbReference>
<protein>
    <submittedName>
        <fullName evidence="4">Two-component system, chemotaxis family, response regulator CheY</fullName>
    </submittedName>
</protein>
<gene>
    <name evidence="4" type="ORF">SAMN04488087_0383</name>
</gene>
<dbReference type="SMART" id="SM00448">
    <property type="entry name" value="REC"/>
    <property type="match status" value="1"/>
</dbReference>
<dbReference type="RefSeq" id="WP_072714257.1">
    <property type="nucleotide sequence ID" value="NZ_FRAU01000001.1"/>
</dbReference>
<dbReference type="InterPro" id="IPR001789">
    <property type="entry name" value="Sig_transdc_resp-reg_receiver"/>
</dbReference>
<organism evidence="4 5">
    <name type="scientific">Rhodothermus profundi</name>
    <dbReference type="NCBI Taxonomy" id="633813"/>
    <lineage>
        <taxon>Bacteria</taxon>
        <taxon>Pseudomonadati</taxon>
        <taxon>Rhodothermota</taxon>
        <taxon>Rhodothermia</taxon>
        <taxon>Rhodothermales</taxon>
        <taxon>Rhodothermaceae</taxon>
        <taxon>Rhodothermus</taxon>
    </lineage>
</organism>
<dbReference type="GO" id="GO:0000160">
    <property type="term" value="P:phosphorelay signal transduction system"/>
    <property type="evidence" value="ECO:0007669"/>
    <property type="project" value="InterPro"/>
</dbReference>
<evidence type="ECO:0000313" key="5">
    <source>
        <dbReference type="Proteomes" id="UP000185812"/>
    </source>
</evidence>
<dbReference type="STRING" id="633813.SAMN04488087_0383"/>
<dbReference type="Gene3D" id="3.40.50.2300">
    <property type="match status" value="1"/>
</dbReference>
<evidence type="ECO:0000256" key="1">
    <source>
        <dbReference type="ARBA" id="ARBA00022553"/>
    </source>
</evidence>
<dbReference type="OrthoDB" id="9789181at2"/>
<evidence type="ECO:0000259" key="3">
    <source>
        <dbReference type="PROSITE" id="PS50110"/>
    </source>
</evidence>
<name>A0A1M6PY26_9BACT</name>
<dbReference type="InterPro" id="IPR050595">
    <property type="entry name" value="Bact_response_regulator"/>
</dbReference>
<proteinExistence type="predicted"/>
<dbReference type="PANTHER" id="PTHR44591:SF25">
    <property type="entry name" value="CHEMOTAXIS TWO-COMPONENT RESPONSE REGULATOR"/>
    <property type="match status" value="1"/>
</dbReference>
<dbReference type="InterPro" id="IPR011006">
    <property type="entry name" value="CheY-like_superfamily"/>
</dbReference>
<dbReference type="AlphaFoldDB" id="A0A1M6PY26"/>
<accession>A0A1M6PY26</accession>
<sequence length="124" mass="14059">MKRVLVVDDAPTVRMYHREILESIGLTVDEAYNGVEALEKALTHPYDLYVVDINMPEMDGYRFLRALRQQPELPQTPAIMVSTEAADIDRRQAFQAGANLYLVKPVKPDVLSQYVQLLLGEKPS</sequence>
<dbReference type="Proteomes" id="UP000185812">
    <property type="component" value="Unassembled WGS sequence"/>
</dbReference>
<reference evidence="5" key="1">
    <citation type="submission" date="2016-11" db="EMBL/GenBank/DDBJ databases">
        <authorList>
            <person name="Varghese N."/>
            <person name="Submissions S."/>
        </authorList>
    </citation>
    <scope>NUCLEOTIDE SEQUENCE [LARGE SCALE GENOMIC DNA]</scope>
    <source>
        <strain evidence="5">DSM 22212</strain>
    </source>
</reference>
<keyword evidence="5" id="KW-1185">Reference proteome</keyword>
<evidence type="ECO:0000256" key="2">
    <source>
        <dbReference type="PROSITE-ProRule" id="PRU00169"/>
    </source>
</evidence>
<dbReference type="SUPFAM" id="SSF52172">
    <property type="entry name" value="CheY-like"/>
    <property type="match status" value="1"/>
</dbReference>
<dbReference type="Pfam" id="PF00072">
    <property type="entry name" value="Response_reg"/>
    <property type="match status" value="1"/>
</dbReference>
<dbReference type="PROSITE" id="PS50110">
    <property type="entry name" value="RESPONSE_REGULATORY"/>
    <property type="match status" value="1"/>
</dbReference>
<evidence type="ECO:0000313" key="4">
    <source>
        <dbReference type="EMBL" id="SHK12895.1"/>
    </source>
</evidence>
<feature type="modified residue" description="4-aspartylphosphate" evidence="2">
    <location>
        <position position="52"/>
    </location>
</feature>
<keyword evidence="1 2" id="KW-0597">Phosphoprotein</keyword>
<feature type="domain" description="Response regulatory" evidence="3">
    <location>
        <begin position="3"/>
        <end position="119"/>
    </location>
</feature>